<dbReference type="PROSITE" id="PS50011">
    <property type="entry name" value="PROTEIN_KINASE_DOM"/>
    <property type="match status" value="1"/>
</dbReference>
<evidence type="ECO:0000256" key="17">
    <source>
        <dbReference type="ARBA" id="ARBA00022842"/>
    </source>
</evidence>
<dbReference type="Gene3D" id="3.30.60.20">
    <property type="match status" value="2"/>
</dbReference>
<evidence type="ECO:0000256" key="2">
    <source>
        <dbReference type="ARBA" id="ARBA00004370"/>
    </source>
</evidence>
<feature type="region of interest" description="Disordered" evidence="21">
    <location>
        <begin position="855"/>
        <end position="885"/>
    </location>
</feature>
<evidence type="ECO:0000259" key="22">
    <source>
        <dbReference type="PROSITE" id="PS50003"/>
    </source>
</evidence>
<keyword evidence="8" id="KW-0597">Phosphoprotein</keyword>
<dbReference type="Gene3D" id="2.30.29.30">
    <property type="entry name" value="Pleckstrin-homology domain (PH domain)/Phosphotyrosine-binding domain (PTB)"/>
    <property type="match status" value="1"/>
</dbReference>
<dbReference type="EC" id="2.7.11.13" evidence="5"/>
<dbReference type="GO" id="GO:0007200">
    <property type="term" value="P:phospholipase C-activating G protein-coupled receptor signaling pathway"/>
    <property type="evidence" value="ECO:0007669"/>
    <property type="project" value="TreeGrafter"/>
</dbReference>
<dbReference type="InterPro" id="IPR017441">
    <property type="entry name" value="Protein_kinase_ATP_BS"/>
</dbReference>
<comment type="subcellular location">
    <subcellularLocation>
        <location evidence="3">Cytoplasm</location>
    </subcellularLocation>
    <subcellularLocation>
        <location evidence="2">Membrane</location>
    </subcellularLocation>
</comment>
<dbReference type="Pfam" id="PF00169">
    <property type="entry name" value="PH"/>
    <property type="match status" value="1"/>
</dbReference>
<keyword evidence="17" id="KW-0460">Magnesium</keyword>
<keyword evidence="12 20" id="KW-0547">Nucleotide-binding</keyword>
<dbReference type="Pfam" id="PF00130">
    <property type="entry name" value="C1_1"/>
    <property type="match status" value="2"/>
</dbReference>
<evidence type="ECO:0000256" key="7">
    <source>
        <dbReference type="ARBA" id="ARBA00022527"/>
    </source>
</evidence>
<evidence type="ECO:0000256" key="13">
    <source>
        <dbReference type="ARBA" id="ARBA00022771"/>
    </source>
</evidence>
<evidence type="ECO:0000256" key="3">
    <source>
        <dbReference type="ARBA" id="ARBA00004496"/>
    </source>
</evidence>
<dbReference type="AlphaFoldDB" id="A0A1D1VL17"/>
<proteinExistence type="inferred from homology"/>
<reference evidence="25 26" key="1">
    <citation type="journal article" date="2016" name="Nat. Commun.">
        <title>Extremotolerant tardigrade genome and improved radiotolerance of human cultured cells by tardigrade-unique protein.</title>
        <authorList>
            <person name="Hashimoto T."/>
            <person name="Horikawa D.D."/>
            <person name="Saito Y."/>
            <person name="Kuwahara H."/>
            <person name="Kozuka-Hata H."/>
            <person name="Shin-I T."/>
            <person name="Minakuchi Y."/>
            <person name="Ohishi K."/>
            <person name="Motoyama A."/>
            <person name="Aizu T."/>
            <person name="Enomoto A."/>
            <person name="Kondo K."/>
            <person name="Tanaka S."/>
            <person name="Hara Y."/>
            <person name="Koshikawa S."/>
            <person name="Sagara H."/>
            <person name="Miura T."/>
            <person name="Yokobori S."/>
            <person name="Miyagawa K."/>
            <person name="Suzuki Y."/>
            <person name="Kubo T."/>
            <person name="Oyama M."/>
            <person name="Kohara Y."/>
            <person name="Fujiyama A."/>
            <person name="Arakawa K."/>
            <person name="Katayama T."/>
            <person name="Toyoda A."/>
            <person name="Kunieda T."/>
        </authorList>
    </citation>
    <scope>NUCLEOTIDE SEQUENCE [LARGE SCALE GENOMIC DNA]</scope>
    <source>
        <strain evidence="25 26">YOKOZUNA-1</strain>
    </source>
</reference>
<dbReference type="PROSITE" id="PS50081">
    <property type="entry name" value="ZF_DAG_PE_2"/>
    <property type="match status" value="2"/>
</dbReference>
<comment type="similarity">
    <text evidence="4">Belongs to the protein kinase superfamily. CAMK Ser/Thr protein kinase family. PKD subfamily.</text>
</comment>
<evidence type="ECO:0000256" key="21">
    <source>
        <dbReference type="SAM" id="MobiDB-lite"/>
    </source>
</evidence>
<evidence type="ECO:0000256" key="11">
    <source>
        <dbReference type="ARBA" id="ARBA00022737"/>
    </source>
</evidence>
<dbReference type="Gene3D" id="1.10.510.10">
    <property type="entry name" value="Transferase(Phosphotransferase) domain 1"/>
    <property type="match status" value="1"/>
</dbReference>
<dbReference type="EMBL" id="BDGG01000007">
    <property type="protein sequence ID" value="GAV01621.1"/>
    <property type="molecule type" value="Genomic_DNA"/>
</dbReference>
<dbReference type="SMART" id="SM00220">
    <property type="entry name" value="S_TKc"/>
    <property type="match status" value="1"/>
</dbReference>
<dbReference type="GO" id="GO:0035556">
    <property type="term" value="P:intracellular signal transduction"/>
    <property type="evidence" value="ECO:0007669"/>
    <property type="project" value="TreeGrafter"/>
</dbReference>
<evidence type="ECO:0000256" key="18">
    <source>
        <dbReference type="ARBA" id="ARBA00023136"/>
    </source>
</evidence>
<protein>
    <recommendedName>
        <fullName evidence="5">protein kinase C</fullName>
        <ecNumber evidence="5">2.7.11.13</ecNumber>
    </recommendedName>
</protein>
<dbReference type="PROSITE" id="PS50003">
    <property type="entry name" value="PH_DOMAIN"/>
    <property type="match status" value="1"/>
</dbReference>
<dbReference type="FunFam" id="3.30.60.20:FF:000021">
    <property type="entry name" value="Serine/threonine-protein kinase"/>
    <property type="match status" value="1"/>
</dbReference>
<dbReference type="PANTHER" id="PTHR22968:SF24">
    <property type="entry name" value="SERINE_THREONINE-PROTEIN KINASE"/>
    <property type="match status" value="1"/>
</dbReference>
<evidence type="ECO:0000256" key="5">
    <source>
        <dbReference type="ARBA" id="ARBA00012429"/>
    </source>
</evidence>
<dbReference type="Pfam" id="PF00069">
    <property type="entry name" value="Pkinase"/>
    <property type="match status" value="1"/>
</dbReference>
<dbReference type="CDD" id="cd01239">
    <property type="entry name" value="PH_PKD"/>
    <property type="match status" value="1"/>
</dbReference>
<dbReference type="SMART" id="SM00109">
    <property type="entry name" value="C1"/>
    <property type="match status" value="2"/>
</dbReference>
<dbReference type="SUPFAM" id="SSF56112">
    <property type="entry name" value="Protein kinase-like (PK-like)"/>
    <property type="match status" value="1"/>
</dbReference>
<dbReference type="InterPro" id="IPR000719">
    <property type="entry name" value="Prot_kinase_dom"/>
</dbReference>
<dbReference type="CDD" id="cd20795">
    <property type="entry name" value="C1_PKD_rpt1"/>
    <property type="match status" value="1"/>
</dbReference>
<keyword evidence="10" id="KW-0479">Metal-binding</keyword>
<dbReference type="InterPro" id="IPR011993">
    <property type="entry name" value="PH-like_dom_sf"/>
</dbReference>
<dbReference type="PROSITE" id="PS00108">
    <property type="entry name" value="PROTEIN_KINASE_ST"/>
    <property type="match status" value="1"/>
</dbReference>
<dbReference type="Gene3D" id="3.30.200.20">
    <property type="entry name" value="Phosphorylase Kinase, domain 1"/>
    <property type="match status" value="1"/>
</dbReference>
<keyword evidence="26" id="KW-1185">Reference proteome</keyword>
<dbReference type="InterPro" id="IPR002219">
    <property type="entry name" value="PKC_DAG/PE"/>
</dbReference>
<dbReference type="GO" id="GO:0016020">
    <property type="term" value="C:membrane"/>
    <property type="evidence" value="ECO:0007669"/>
    <property type="project" value="UniProtKB-SubCell"/>
</dbReference>
<dbReference type="GO" id="GO:0005829">
    <property type="term" value="C:cytosol"/>
    <property type="evidence" value="ECO:0007669"/>
    <property type="project" value="TreeGrafter"/>
</dbReference>
<dbReference type="SMART" id="SM00233">
    <property type="entry name" value="PH"/>
    <property type="match status" value="1"/>
</dbReference>
<dbReference type="GO" id="GO:0005524">
    <property type="term" value="F:ATP binding"/>
    <property type="evidence" value="ECO:0007669"/>
    <property type="project" value="UniProtKB-UniRule"/>
</dbReference>
<comment type="catalytic activity">
    <reaction evidence="19">
        <text>L-threonyl-[protein] + ATP = O-phospho-L-threonyl-[protein] + ADP + H(+)</text>
        <dbReference type="Rhea" id="RHEA:46608"/>
        <dbReference type="Rhea" id="RHEA-COMP:11060"/>
        <dbReference type="Rhea" id="RHEA-COMP:11605"/>
        <dbReference type="ChEBI" id="CHEBI:15378"/>
        <dbReference type="ChEBI" id="CHEBI:30013"/>
        <dbReference type="ChEBI" id="CHEBI:30616"/>
        <dbReference type="ChEBI" id="CHEBI:61977"/>
        <dbReference type="ChEBI" id="CHEBI:456216"/>
        <dbReference type="EC" id="2.7.11.13"/>
    </reaction>
</comment>
<sequence>MVDDNEPSIVTFHLQCGLVREQMTARYSELSLKSLKELACLFISRKFPNHSLSQMQDRLLLFRHDYTSENILQRIHGIQEITDGAHIEVLVSANLPSMEGSVDIRPHALYIHSYKSPTFCDHCGVMLFGLVRQGLKCEGCGLNCHKKCAYRMPNNCAYTKRKPLAGSMNLSFNFMPRSSSDAGDLQRNNNIDSQPNTPNILLPSSNPLGHTISSFPMMVSTSSSSNVTGPMSPGLGSVNGSSSSLSAMAIPGARKDRSPSITGRPIILEHIMQTRIKVPHTFVIHSYTKPTVCKHCDKLLRGLFKQGYQCKDCKLNVHKKCKELVPADCTGEPPFVNHELEDSTVDQDSDQENSSETTHQLPGHVTYNNQGGGSPHSPDVLIRTPSNEGNQHSPSNNIALQRVVQSMKHRKRVDHQPALKEGWLVHFTNKSTMRKKHWWSLDSKTITLYQSEHDSKFYKELPLSDILSIDSAQNNPHTPYTFQLRTDQVTYFVGDSPTSEYALSWAQSIRDSLMPVAKNATDVPKIILNDANEPHTSQNSSTNARSYATQPKEETQDIHALYQIAPDEVLGSGQFGVVYAGTQRATKREVAIKVIEKNRFPNKNEEQLKTEVAILRALRHPGIVVLDRMFESPERICVVMERLKGDMLELILSSERGRLSERITRFLIFQILAALKYLNSKRIAHCDLKPENVLLASDSDFPQTKLCDFGFAKIIGEKSFRRSVVGTPAYLAPEVIRNKKFNRSLDMWSVGVIIYVSLSGTFPFSEDEDINDQIQNASFMYPPSPWSEISNSAIDLIKHLLVIKIKDRYTASKATEHAWLQDYQMYYDLRQLESEVGSRYLTHESDDARWEAYRKEHNLPAPAPPQPDFFMRGHDDNDTVEEEDS</sequence>
<name>A0A1D1VL17_RAMVA</name>
<evidence type="ECO:0000256" key="8">
    <source>
        <dbReference type="ARBA" id="ARBA00022553"/>
    </source>
</evidence>
<comment type="caution">
    <text evidence="25">The sequence shown here is derived from an EMBL/GenBank/DDBJ whole genome shotgun (WGS) entry which is preliminary data.</text>
</comment>
<evidence type="ECO:0000256" key="4">
    <source>
        <dbReference type="ARBA" id="ARBA00008582"/>
    </source>
</evidence>
<gene>
    <name evidence="25" type="primary">RvY_12307</name>
    <name evidence="25" type="synonym">RvY_12307.1</name>
    <name evidence="25" type="ORF">RvY_12307-1</name>
</gene>
<dbReference type="CDD" id="cd20796">
    <property type="entry name" value="C1_PKD_rpt2"/>
    <property type="match status" value="1"/>
</dbReference>
<keyword evidence="6" id="KW-0963">Cytoplasm</keyword>
<evidence type="ECO:0000256" key="12">
    <source>
        <dbReference type="ARBA" id="ARBA00022741"/>
    </source>
</evidence>
<evidence type="ECO:0000256" key="14">
    <source>
        <dbReference type="ARBA" id="ARBA00022777"/>
    </source>
</evidence>
<evidence type="ECO:0000256" key="10">
    <source>
        <dbReference type="ARBA" id="ARBA00022723"/>
    </source>
</evidence>
<dbReference type="GO" id="GO:0004697">
    <property type="term" value="F:diacylglycerol-dependent serine/threonine kinase activity"/>
    <property type="evidence" value="ECO:0007669"/>
    <property type="project" value="UniProtKB-EC"/>
</dbReference>
<keyword evidence="9" id="KW-0808">Transferase</keyword>
<organism evidence="25 26">
    <name type="scientific">Ramazzottius varieornatus</name>
    <name type="common">Water bear</name>
    <name type="synonym">Tardigrade</name>
    <dbReference type="NCBI Taxonomy" id="947166"/>
    <lineage>
        <taxon>Eukaryota</taxon>
        <taxon>Metazoa</taxon>
        <taxon>Ecdysozoa</taxon>
        <taxon>Tardigrada</taxon>
        <taxon>Eutardigrada</taxon>
        <taxon>Parachela</taxon>
        <taxon>Hypsibioidea</taxon>
        <taxon>Ramazzottiidae</taxon>
        <taxon>Ramazzottius</taxon>
    </lineage>
</organism>
<dbReference type="CDD" id="cd14082">
    <property type="entry name" value="STKc_PKD"/>
    <property type="match status" value="1"/>
</dbReference>
<evidence type="ECO:0000256" key="15">
    <source>
        <dbReference type="ARBA" id="ARBA00022833"/>
    </source>
</evidence>
<evidence type="ECO:0000313" key="26">
    <source>
        <dbReference type="Proteomes" id="UP000186922"/>
    </source>
</evidence>
<feature type="domain" description="Phorbol-ester/DAG-type" evidence="24">
    <location>
        <begin position="106"/>
        <end position="156"/>
    </location>
</feature>
<dbReference type="InterPro" id="IPR057764">
    <property type="entry name" value="Ubiquitin_PRKD1-3_N"/>
</dbReference>
<dbReference type="Proteomes" id="UP000186922">
    <property type="component" value="Unassembled WGS sequence"/>
</dbReference>
<dbReference type="FunFam" id="3.30.200.20:FF:000042">
    <property type="entry name" value="Aurora kinase A"/>
    <property type="match status" value="1"/>
</dbReference>
<dbReference type="InterPro" id="IPR046349">
    <property type="entry name" value="C1-like_sf"/>
</dbReference>
<feature type="compositionally biased region" description="Polar residues" evidence="21">
    <location>
        <begin position="384"/>
        <end position="396"/>
    </location>
</feature>
<keyword evidence="16 20" id="KW-0067">ATP-binding</keyword>
<feature type="domain" description="Phorbol-ester/DAG-type" evidence="24">
    <location>
        <begin position="279"/>
        <end position="329"/>
    </location>
</feature>
<evidence type="ECO:0000259" key="23">
    <source>
        <dbReference type="PROSITE" id="PS50011"/>
    </source>
</evidence>
<keyword evidence="15" id="KW-0862">Zinc</keyword>
<evidence type="ECO:0000256" key="9">
    <source>
        <dbReference type="ARBA" id="ARBA00022679"/>
    </source>
</evidence>
<evidence type="ECO:0000256" key="19">
    <source>
        <dbReference type="ARBA" id="ARBA00047272"/>
    </source>
</evidence>
<feature type="region of interest" description="Disordered" evidence="21">
    <location>
        <begin position="343"/>
        <end position="396"/>
    </location>
</feature>
<keyword evidence="11" id="KW-0677">Repeat</keyword>
<feature type="domain" description="PH" evidence="22">
    <location>
        <begin position="417"/>
        <end position="514"/>
    </location>
</feature>
<dbReference type="FunFam" id="1.10.510.10:FF:001159">
    <property type="entry name" value="Protein kinase D4"/>
    <property type="match status" value="1"/>
</dbReference>
<dbReference type="STRING" id="947166.A0A1D1VL17"/>
<feature type="binding site" evidence="20">
    <location>
        <position position="593"/>
    </location>
    <ligand>
        <name>ATP</name>
        <dbReference type="ChEBI" id="CHEBI:30616"/>
    </ligand>
</feature>
<dbReference type="Pfam" id="PF25525">
    <property type="entry name" value="Ubiquitin_PRKD1_N"/>
    <property type="match status" value="1"/>
</dbReference>
<evidence type="ECO:0000256" key="6">
    <source>
        <dbReference type="ARBA" id="ARBA00022490"/>
    </source>
</evidence>
<evidence type="ECO:0000259" key="24">
    <source>
        <dbReference type="PROSITE" id="PS50081"/>
    </source>
</evidence>
<keyword evidence="7" id="KW-0723">Serine/threonine-protein kinase</keyword>
<evidence type="ECO:0000256" key="20">
    <source>
        <dbReference type="PROSITE-ProRule" id="PRU10141"/>
    </source>
</evidence>
<dbReference type="SUPFAM" id="SSF57889">
    <property type="entry name" value="Cysteine-rich domain"/>
    <property type="match status" value="2"/>
</dbReference>
<dbReference type="PRINTS" id="PR00008">
    <property type="entry name" value="DAGPEDOMAIN"/>
</dbReference>
<feature type="region of interest" description="Disordered" evidence="21">
    <location>
        <begin position="178"/>
        <end position="199"/>
    </location>
</feature>
<dbReference type="InterPro" id="IPR020454">
    <property type="entry name" value="DAG/PE-bd"/>
</dbReference>
<feature type="compositionally biased region" description="Acidic residues" evidence="21">
    <location>
        <begin position="343"/>
        <end position="353"/>
    </location>
</feature>
<dbReference type="PROSITE" id="PS00107">
    <property type="entry name" value="PROTEIN_KINASE_ATP"/>
    <property type="match status" value="1"/>
</dbReference>
<dbReference type="OrthoDB" id="10252171at2759"/>
<evidence type="ECO:0000256" key="16">
    <source>
        <dbReference type="ARBA" id="ARBA00022840"/>
    </source>
</evidence>
<dbReference type="GO" id="GO:0008270">
    <property type="term" value="F:zinc ion binding"/>
    <property type="evidence" value="ECO:0007669"/>
    <property type="project" value="UniProtKB-KW"/>
</dbReference>
<accession>A0A1D1VL17</accession>
<keyword evidence="18" id="KW-0472">Membrane</keyword>
<dbReference type="InterPro" id="IPR001849">
    <property type="entry name" value="PH_domain"/>
</dbReference>
<dbReference type="PROSITE" id="PS00479">
    <property type="entry name" value="ZF_DAG_PE_1"/>
    <property type="match status" value="2"/>
</dbReference>
<evidence type="ECO:0000313" key="25">
    <source>
        <dbReference type="EMBL" id="GAV01621.1"/>
    </source>
</evidence>
<dbReference type="SUPFAM" id="SSF50729">
    <property type="entry name" value="PH domain-like"/>
    <property type="match status" value="1"/>
</dbReference>
<keyword evidence="13" id="KW-0863">Zinc-finger</keyword>
<dbReference type="PANTHER" id="PTHR22968">
    <property type="entry name" value="PROTEIN KINASE C, MU"/>
    <property type="match status" value="1"/>
</dbReference>
<evidence type="ECO:0000256" key="1">
    <source>
        <dbReference type="ARBA" id="ARBA00001946"/>
    </source>
</evidence>
<keyword evidence="14" id="KW-0418">Kinase</keyword>
<dbReference type="InterPro" id="IPR011009">
    <property type="entry name" value="Kinase-like_dom_sf"/>
</dbReference>
<comment type="cofactor">
    <cofactor evidence="1">
        <name>Mg(2+)</name>
        <dbReference type="ChEBI" id="CHEBI:18420"/>
    </cofactor>
</comment>
<feature type="domain" description="Protein kinase" evidence="23">
    <location>
        <begin position="564"/>
        <end position="820"/>
    </location>
</feature>
<dbReference type="InterPro" id="IPR008271">
    <property type="entry name" value="Ser/Thr_kinase_AS"/>
</dbReference>